<proteinExistence type="predicted"/>
<comment type="caution">
    <text evidence="1">The sequence shown here is derived from an EMBL/GenBank/DDBJ whole genome shotgun (WGS) entry which is preliminary data.</text>
</comment>
<keyword evidence="2" id="KW-1185">Reference proteome</keyword>
<name>A0A4C1WDE3_EUMVA</name>
<sequence length="230" mass="25415">MFACTPTEGRIPVEIGTILRATITRPTTYPCNFLYGLQKATRASGASLNGRCENAGHRPLTNNLEVRMGMVFTAKRLALRRILNVYIDSTCGGYAQCARRNAVTGPPAGRRSRQEFGAEKRQVPRLCVKACTHLAAYRVCIQCSIRLQVGTVQRTKLCRSELSANDIMRGFSSPRPFVLLLRVCILPHCDAFVTNFTAAEFHASHKSIHTAYPVASSWIGISHEAVEVVF</sequence>
<reference evidence="1 2" key="1">
    <citation type="journal article" date="2019" name="Commun. Biol.">
        <title>The bagworm genome reveals a unique fibroin gene that provides high tensile strength.</title>
        <authorList>
            <person name="Kono N."/>
            <person name="Nakamura H."/>
            <person name="Ohtoshi R."/>
            <person name="Tomita M."/>
            <person name="Numata K."/>
            <person name="Arakawa K."/>
        </authorList>
    </citation>
    <scope>NUCLEOTIDE SEQUENCE [LARGE SCALE GENOMIC DNA]</scope>
</reference>
<dbReference type="Proteomes" id="UP000299102">
    <property type="component" value="Unassembled WGS sequence"/>
</dbReference>
<protein>
    <submittedName>
        <fullName evidence="1">Uncharacterized protein</fullName>
    </submittedName>
</protein>
<gene>
    <name evidence="1" type="ORF">EVAR_96911_1</name>
</gene>
<dbReference type="AlphaFoldDB" id="A0A4C1WDE3"/>
<evidence type="ECO:0000313" key="1">
    <source>
        <dbReference type="EMBL" id="GBP48930.1"/>
    </source>
</evidence>
<accession>A0A4C1WDE3</accession>
<evidence type="ECO:0000313" key="2">
    <source>
        <dbReference type="Proteomes" id="UP000299102"/>
    </source>
</evidence>
<organism evidence="1 2">
    <name type="scientific">Eumeta variegata</name>
    <name type="common">Bagworm moth</name>
    <name type="synonym">Eumeta japonica</name>
    <dbReference type="NCBI Taxonomy" id="151549"/>
    <lineage>
        <taxon>Eukaryota</taxon>
        <taxon>Metazoa</taxon>
        <taxon>Ecdysozoa</taxon>
        <taxon>Arthropoda</taxon>
        <taxon>Hexapoda</taxon>
        <taxon>Insecta</taxon>
        <taxon>Pterygota</taxon>
        <taxon>Neoptera</taxon>
        <taxon>Endopterygota</taxon>
        <taxon>Lepidoptera</taxon>
        <taxon>Glossata</taxon>
        <taxon>Ditrysia</taxon>
        <taxon>Tineoidea</taxon>
        <taxon>Psychidae</taxon>
        <taxon>Oiketicinae</taxon>
        <taxon>Eumeta</taxon>
    </lineage>
</organism>
<dbReference type="EMBL" id="BGZK01000533">
    <property type="protein sequence ID" value="GBP48930.1"/>
    <property type="molecule type" value="Genomic_DNA"/>
</dbReference>